<dbReference type="FunFam" id="2.20.100.10:FF:000001">
    <property type="entry name" value="semaphorin-5A isoform X1"/>
    <property type="match status" value="1"/>
</dbReference>
<feature type="domain" description="Ig-like" evidence="3">
    <location>
        <begin position="45"/>
        <end position="121"/>
    </location>
</feature>
<keyword evidence="2" id="KW-1133">Transmembrane helix</keyword>
<dbReference type="Gene3D" id="2.20.100.10">
    <property type="entry name" value="Thrombospondin type-1 (TSP1) repeat"/>
    <property type="match status" value="2"/>
</dbReference>
<dbReference type="SUPFAM" id="SSF47986">
    <property type="entry name" value="DEATH domain"/>
    <property type="match status" value="1"/>
</dbReference>
<dbReference type="Pfam" id="PF13927">
    <property type="entry name" value="Ig_3"/>
    <property type="match status" value="1"/>
</dbReference>
<comment type="subcellular location">
    <subcellularLocation>
        <location evidence="2">Cell membrane</location>
        <topology evidence="2">Single-pass type I membrane protein</topology>
    </subcellularLocation>
</comment>
<feature type="domain" description="ZU5" evidence="4">
    <location>
        <begin position="371"/>
        <end position="497"/>
    </location>
</feature>
<dbReference type="InterPro" id="IPR000906">
    <property type="entry name" value="ZU5_dom"/>
</dbReference>
<comment type="function">
    <text evidence="2">Receptor for netrin required for axon guidance. Mediates axon repulsion of neuronal growth cones in the developing nervous system upon ligand binding.</text>
</comment>
<evidence type="ECO:0000313" key="5">
    <source>
        <dbReference type="Ensembl" id="ENSEBUP00000027840.1"/>
    </source>
</evidence>
<keyword evidence="1" id="KW-1015">Disulfide bond</keyword>
<dbReference type="GO" id="GO:0007411">
    <property type="term" value="P:axon guidance"/>
    <property type="evidence" value="ECO:0007669"/>
    <property type="project" value="TreeGrafter"/>
</dbReference>
<evidence type="ECO:0000256" key="1">
    <source>
        <dbReference type="ARBA" id="ARBA00023157"/>
    </source>
</evidence>
<evidence type="ECO:0000313" key="6">
    <source>
        <dbReference type="Proteomes" id="UP000694388"/>
    </source>
</evidence>
<dbReference type="Ensembl" id="ENSEBUT00000028416.1">
    <property type="protein sequence ID" value="ENSEBUP00000027840.1"/>
    <property type="gene ID" value="ENSEBUG00000017027.1"/>
</dbReference>
<dbReference type="InterPro" id="IPR003599">
    <property type="entry name" value="Ig_sub"/>
</dbReference>
<proteinExistence type="inferred from homology"/>
<keyword evidence="2" id="KW-0217">Developmental protein</keyword>
<dbReference type="PANTHER" id="PTHR12582:SF47">
    <property type="entry name" value="NETRIN RECEPTOR UNC-5"/>
    <property type="match status" value="1"/>
</dbReference>
<dbReference type="SMART" id="SM00218">
    <property type="entry name" value="ZU5"/>
    <property type="match status" value="1"/>
</dbReference>
<dbReference type="SMART" id="SM00209">
    <property type="entry name" value="TSP1"/>
    <property type="match status" value="2"/>
</dbReference>
<dbReference type="InterPro" id="IPR011029">
    <property type="entry name" value="DEATH-like_dom_sf"/>
</dbReference>
<dbReference type="InterPro" id="IPR003598">
    <property type="entry name" value="Ig_sub2"/>
</dbReference>
<dbReference type="PROSITE" id="PS50092">
    <property type="entry name" value="TSP1"/>
    <property type="match status" value="2"/>
</dbReference>
<dbReference type="Pfam" id="PF00090">
    <property type="entry name" value="TSP_1"/>
    <property type="match status" value="2"/>
</dbReference>
<reference evidence="5" key="2">
    <citation type="submission" date="2025-09" db="UniProtKB">
        <authorList>
            <consortium name="Ensembl"/>
        </authorList>
    </citation>
    <scope>IDENTIFICATION</scope>
</reference>
<evidence type="ECO:0000259" key="4">
    <source>
        <dbReference type="PROSITE" id="PS51145"/>
    </source>
</evidence>
<keyword evidence="2" id="KW-0393">Immunoglobulin domain</keyword>
<dbReference type="FunFam" id="2.20.100.10:FF:000002">
    <property type="entry name" value="Unc-5 netrin receptor C"/>
    <property type="match status" value="1"/>
</dbReference>
<dbReference type="GeneTree" id="ENSGT00950000182815"/>
<organism evidence="5 6">
    <name type="scientific">Eptatretus burgeri</name>
    <name type="common">Inshore hagfish</name>
    <dbReference type="NCBI Taxonomy" id="7764"/>
    <lineage>
        <taxon>Eukaryota</taxon>
        <taxon>Metazoa</taxon>
        <taxon>Chordata</taxon>
        <taxon>Craniata</taxon>
        <taxon>Vertebrata</taxon>
        <taxon>Cyclostomata</taxon>
        <taxon>Myxini</taxon>
        <taxon>Myxiniformes</taxon>
        <taxon>Myxinidae</taxon>
        <taxon>Eptatretinae</taxon>
        <taxon>Eptatretus</taxon>
    </lineage>
</organism>
<dbReference type="Gene3D" id="2.60.220.30">
    <property type="match status" value="1"/>
</dbReference>
<accession>A0A8C4RCY3</accession>
<dbReference type="Proteomes" id="UP000694388">
    <property type="component" value="Unplaced"/>
</dbReference>
<dbReference type="SUPFAM" id="SSF48726">
    <property type="entry name" value="Immunoglobulin"/>
    <property type="match status" value="1"/>
</dbReference>
<name>A0A8C4RCY3_EPTBU</name>
<sequence>MARFAVSKRDLEQSGSAFWCQCVARGQGGITSSHKAYTQLAFLRRAFQLEPLPQRVREGQEVTLRCRAPVGEPLPQVVWFHGNDPVDPAIDPSYYITQSGSLVVRGSRFDHSGNYTCEANNPAAVRRTPPAMLWVYVDGSWASWSTWSECVPHCGVGWQRRTRACADPVPSGGGKICDGEALQTRACTNFCAVAGGWSRWSRWSACGPDCTQWRRRECDSPAPWGGGKLCPGPLLTAQNCTGGLCTRPGSPSIQEREMEASPPVRGGDVLYLGVAGTLGVMLAVAASLGVLLYRRGGGPQGGGSRRGLGRGGFLTVNVKNLRQAQVSTALPPPLGLASKLAPPDLSPTTSWPHLPIPRPAPISTAWPPPPSCISGSFTCLGGRLSIPEAGVSLTVPPGAIARGRKLQVFLSLGPRPDQSSGEVLLAPCVTCGPPLMMLARPAVLSLPLATYPSLPWDIRIKGQRADGIWEELLSMAEQTVVPSIGCHFTPTDLIYSTASPTPYAHILTPSLGSFIVTGFSESRTAAVRLKLAAFGATLPGSYKGTWQDGMETLGNPSGSVESHCVYELRVYCIRDLPDALGEVMQAECARGGIMVDEPRSLTFQNSSQPMRLSLHDIDPPWCVSPALKFLEIPFDEIWMAQSAAPCGEFRLLRASGEASGKLRATDSCGDPEGGDGLELSCRLCVRQVEGQGEIINICIEPFPPSPLPPPPPPPPPPLIQEGLGAFMLPLGIRERICQALDAPTARCPDGWRALAAGLHLDSLTPFLAAQATPAGSVLDLWEVMQQQGQDPDPLISLLPPTLISSLPPHLLTHLTAHRSPTHSIR</sequence>
<reference evidence="5" key="1">
    <citation type="submission" date="2025-08" db="UniProtKB">
        <authorList>
            <consortium name="Ensembl"/>
        </authorList>
    </citation>
    <scope>IDENTIFICATION</scope>
</reference>
<evidence type="ECO:0000256" key="2">
    <source>
        <dbReference type="RuleBase" id="RU367033"/>
    </source>
</evidence>
<dbReference type="InterPro" id="IPR013783">
    <property type="entry name" value="Ig-like_fold"/>
</dbReference>
<feature type="transmembrane region" description="Helical" evidence="2">
    <location>
        <begin position="269"/>
        <end position="293"/>
    </location>
</feature>
<dbReference type="Gene3D" id="2.60.40.10">
    <property type="entry name" value="Immunoglobulins"/>
    <property type="match status" value="2"/>
</dbReference>
<dbReference type="PROSITE" id="PS51145">
    <property type="entry name" value="ZU5"/>
    <property type="match status" value="1"/>
</dbReference>
<dbReference type="SMART" id="SM00408">
    <property type="entry name" value="IGc2"/>
    <property type="match status" value="1"/>
</dbReference>
<evidence type="ECO:0000259" key="3">
    <source>
        <dbReference type="PROSITE" id="PS50835"/>
    </source>
</evidence>
<protein>
    <recommendedName>
        <fullName evidence="2">Netrin receptor UNC5</fullName>
    </recommendedName>
</protein>
<dbReference type="SMART" id="SM00409">
    <property type="entry name" value="IG"/>
    <property type="match status" value="1"/>
</dbReference>
<dbReference type="InterPro" id="IPR037936">
    <property type="entry name" value="UNC5A-D"/>
</dbReference>
<dbReference type="InterPro" id="IPR036179">
    <property type="entry name" value="Ig-like_dom_sf"/>
</dbReference>
<keyword evidence="2" id="KW-0472">Membrane</keyword>
<dbReference type="AlphaFoldDB" id="A0A8C4RCY3"/>
<dbReference type="GO" id="GO:0005886">
    <property type="term" value="C:plasma membrane"/>
    <property type="evidence" value="ECO:0007669"/>
    <property type="project" value="UniProtKB-SubCell"/>
</dbReference>
<dbReference type="Pfam" id="PF00791">
    <property type="entry name" value="ZU5"/>
    <property type="match status" value="1"/>
</dbReference>
<dbReference type="SUPFAM" id="SSF82895">
    <property type="entry name" value="TSP-1 type 1 repeat"/>
    <property type="match status" value="2"/>
</dbReference>
<dbReference type="PANTHER" id="PTHR12582">
    <property type="entry name" value="NETRIN RECEPTOR UNC5"/>
    <property type="match status" value="1"/>
</dbReference>
<keyword evidence="2" id="KW-0812">Transmembrane</keyword>
<dbReference type="PROSITE" id="PS50835">
    <property type="entry name" value="IG_LIKE"/>
    <property type="match status" value="1"/>
</dbReference>
<keyword evidence="2" id="KW-0675">Receptor</keyword>
<dbReference type="InterPro" id="IPR036383">
    <property type="entry name" value="TSP1_rpt_sf"/>
</dbReference>
<dbReference type="InterPro" id="IPR000884">
    <property type="entry name" value="TSP1_rpt"/>
</dbReference>
<dbReference type="GO" id="GO:0005042">
    <property type="term" value="F:netrin receptor activity"/>
    <property type="evidence" value="ECO:0007669"/>
    <property type="project" value="UniProtKB-UniRule"/>
</dbReference>
<dbReference type="Gene3D" id="1.10.533.10">
    <property type="entry name" value="Death Domain, Fas"/>
    <property type="match status" value="1"/>
</dbReference>
<dbReference type="InterPro" id="IPR033772">
    <property type="entry name" value="UPA"/>
</dbReference>
<dbReference type="CDD" id="cd00096">
    <property type="entry name" value="Ig"/>
    <property type="match status" value="1"/>
</dbReference>
<dbReference type="Pfam" id="PF17217">
    <property type="entry name" value="UPA"/>
    <property type="match status" value="1"/>
</dbReference>
<keyword evidence="6" id="KW-1185">Reference proteome</keyword>
<comment type="similarity">
    <text evidence="2">Belongs to the unc-5 family.</text>
</comment>
<dbReference type="InterPro" id="IPR007110">
    <property type="entry name" value="Ig-like_dom"/>
</dbReference>